<dbReference type="Proteomes" id="UP000485058">
    <property type="component" value="Unassembled WGS sequence"/>
</dbReference>
<evidence type="ECO:0000313" key="1">
    <source>
        <dbReference type="EMBL" id="GFH19577.1"/>
    </source>
</evidence>
<dbReference type="EMBL" id="BLLF01001486">
    <property type="protein sequence ID" value="GFH19577.1"/>
    <property type="molecule type" value="Genomic_DNA"/>
</dbReference>
<keyword evidence="2" id="KW-1185">Reference proteome</keyword>
<name>A0A699ZA94_HAELA</name>
<comment type="caution">
    <text evidence="1">The sequence shown here is derived from an EMBL/GenBank/DDBJ whole genome shotgun (WGS) entry which is preliminary data.</text>
</comment>
<sequence length="95" mass="10080">MSVSAAAPLTLPQRMVSLFTLAGRGNPAAVSALELRQQQAEDAAYAAKLPGQEALQAMLSARSFPSLTSQLHLLLRRGVVNLSAQQHLNPSHLGH</sequence>
<dbReference type="AlphaFoldDB" id="A0A699ZA94"/>
<reference evidence="1 2" key="1">
    <citation type="submission" date="2020-02" db="EMBL/GenBank/DDBJ databases">
        <title>Draft genome sequence of Haematococcus lacustris strain NIES-144.</title>
        <authorList>
            <person name="Morimoto D."/>
            <person name="Nakagawa S."/>
            <person name="Yoshida T."/>
            <person name="Sawayama S."/>
        </authorList>
    </citation>
    <scope>NUCLEOTIDE SEQUENCE [LARGE SCALE GENOMIC DNA]</scope>
    <source>
        <strain evidence="1 2">NIES-144</strain>
    </source>
</reference>
<proteinExistence type="predicted"/>
<accession>A0A699ZA94</accession>
<protein>
    <submittedName>
        <fullName evidence="1">Uncharacterized protein</fullName>
    </submittedName>
</protein>
<organism evidence="1 2">
    <name type="scientific">Haematococcus lacustris</name>
    <name type="common">Green alga</name>
    <name type="synonym">Haematococcus pluvialis</name>
    <dbReference type="NCBI Taxonomy" id="44745"/>
    <lineage>
        <taxon>Eukaryota</taxon>
        <taxon>Viridiplantae</taxon>
        <taxon>Chlorophyta</taxon>
        <taxon>core chlorophytes</taxon>
        <taxon>Chlorophyceae</taxon>
        <taxon>CS clade</taxon>
        <taxon>Chlamydomonadales</taxon>
        <taxon>Haematococcaceae</taxon>
        <taxon>Haematococcus</taxon>
    </lineage>
</organism>
<evidence type="ECO:0000313" key="2">
    <source>
        <dbReference type="Proteomes" id="UP000485058"/>
    </source>
</evidence>
<gene>
    <name evidence="1" type="ORF">HaLaN_16542</name>
</gene>